<dbReference type="InterPro" id="IPR036291">
    <property type="entry name" value="NAD(P)-bd_dom_sf"/>
</dbReference>
<keyword evidence="4 9" id="KW-0853">WD repeat</keyword>
<accession>A0A5N5KW39</accession>
<evidence type="ECO:0000256" key="8">
    <source>
        <dbReference type="ARBA" id="ARBA00023171"/>
    </source>
</evidence>
<evidence type="ECO:0000256" key="5">
    <source>
        <dbReference type="ARBA" id="ARBA00022737"/>
    </source>
</evidence>
<evidence type="ECO:0000259" key="12">
    <source>
        <dbReference type="PROSITE" id="PS50833"/>
    </source>
</evidence>
<dbReference type="Pfam" id="PF00106">
    <property type="entry name" value="adh_short"/>
    <property type="match status" value="1"/>
</dbReference>
<keyword evidence="5" id="KW-0677">Repeat</keyword>
<evidence type="ECO:0000256" key="11">
    <source>
        <dbReference type="SAM" id="MobiDB-lite"/>
    </source>
</evidence>
<keyword evidence="14" id="KW-1185">Reference proteome</keyword>
<evidence type="ECO:0000256" key="10">
    <source>
        <dbReference type="RuleBase" id="RU365001"/>
    </source>
</evidence>
<dbReference type="Gene3D" id="2.130.10.10">
    <property type="entry name" value="YVTN repeat-like/Quinoprotein amine dehydrogenase"/>
    <property type="match status" value="1"/>
</dbReference>
<keyword evidence="3 10" id="KW-0602">Photosynthesis</keyword>
<comment type="subcellular location">
    <subcellularLocation>
        <location evidence="10">Plastid</location>
        <location evidence="10">Chloroplast</location>
    </subcellularLocation>
</comment>
<dbReference type="Proteomes" id="UP000326939">
    <property type="component" value="Chromosome 11"/>
</dbReference>
<feature type="compositionally biased region" description="Basic and acidic residues" evidence="11">
    <location>
        <begin position="1439"/>
        <end position="1467"/>
    </location>
</feature>
<feature type="domain" description="Brix" evidence="12">
    <location>
        <begin position="1480"/>
        <end position="1683"/>
    </location>
</feature>
<evidence type="ECO:0000256" key="3">
    <source>
        <dbReference type="ARBA" id="ARBA00022531"/>
    </source>
</evidence>
<dbReference type="PROSITE" id="PS50082">
    <property type="entry name" value="WD_REPEATS_2"/>
    <property type="match status" value="3"/>
</dbReference>
<dbReference type="EMBL" id="VDCV01000011">
    <property type="protein sequence ID" value="KAB5534664.1"/>
    <property type="molecule type" value="Genomic_DNA"/>
</dbReference>
<keyword evidence="8 10" id="KW-0149">Chlorophyll biosynthesis</keyword>
<feature type="region of interest" description="Disordered" evidence="11">
    <location>
        <begin position="183"/>
        <end position="253"/>
    </location>
</feature>
<comment type="pathway">
    <text evidence="1 10">Porphyrin-containing compound metabolism; chlorophyll biosynthesis.</text>
</comment>
<dbReference type="Gene3D" id="3.40.50.720">
    <property type="entry name" value="NAD(P)-binding Rossmann-like Domain"/>
    <property type="match status" value="1"/>
</dbReference>
<dbReference type="InterPro" id="IPR001680">
    <property type="entry name" value="WD40_rpt"/>
</dbReference>
<dbReference type="PRINTS" id="PR00081">
    <property type="entry name" value="GDHRDH"/>
</dbReference>
<dbReference type="GO" id="GO:0006364">
    <property type="term" value="P:rRNA processing"/>
    <property type="evidence" value="ECO:0007669"/>
    <property type="project" value="InterPro"/>
</dbReference>
<dbReference type="FunFam" id="2.130.10.10:FF:000712">
    <property type="entry name" value="Transducin/WD40 repeat-like superfamily protein"/>
    <property type="match status" value="1"/>
</dbReference>
<sequence>MSRNDTTGDKNDGEEEQVVAVVEEEEEHFYESLDRIASSSCSTSNSDSDPDQTRSNSPGLNNKLQPSNYDVWISQPESISERRQRLLHHMGLSSDPSLSRSKPETTHHGDFYFNRSVSSDRLIADKLSGPVSGCSSAIPRSKSDSGGRSVDHDNDFNSCCSSSSVYCSPSSIHLQDSINVNSDDSNYNSNSNNNINNSKPGNNGFGVVGCDKKSKSKNGASPKDGSGSGSVNVAVPLNKPPSGKQHCRNSANSNENFNGSLSVGSSVEFAEELECSGLVDADGAVAAEGEVEVCTIKNLDNGKEFVVNEIREDGMWNKLKEVGTGRQLTMEEFEMSVGHSPIVQELMRRQNVEDGMRGNPDSNANGGIGGGVTKFKKKGSWFKSIRSVANSVTRHKERRSSDERDTGSERGGRRSSSATDDSQDVSFHGPERVRVRQYGRSSKELSALYKSQEIKAHNGSIWSIRFSLDGRYLASAGEDCVIHIWQVMQSERKGELLMEKPDDGGLNLLIANGSPELNLLSPLVDSHLEKKRRGRSSISRKSLSLDHIIVPETVFSLTDKPFCSFQGHLDDVLDLSWSKSQHLLSSSMDKTVRLWHLSSKTCLKVFSHSDYVTCIQFNPVDDRYFISGSLDAKVRIWSIPDRQVVDWNDLHEMVTAACYTPDGQGALVGSYKGSCRLYNTSENKLQQKCQINLQNKKKAHLKKITGFQFAPGSSSEVLITSADSRIRVIDGFDLVHKFKAASRLFQSAKAERFSMKLHFNAYWFRNTNSQISASLTANGKYVVSASEDSYVYVWKHEADSRLSRSKGVTITRSYEHFLCQDVSVAIPWPGMGDTWGLQDTLSGEQNGLDNHLDEVSVVNHPPTPVEEASNEGSQSLSGCTNSPMNGIISSATNGYFFDRISATWPEERLELATRTRSPHASVDIINGLSQNVSAYDWMRFVSDSNENYRHANFYPIELILSKKAAKFRATVHHPDAFAERASSGGCQYCKQNILFLRIKDLEAQFEQVGMALQAASLVSSFFAVPKEGKSNASFKDSSLFGVSLSEHVKADLSSCSLKCKSLQREFSQRAGAVRAQTMVAATPEVDRASSEGKKTLRQGTCIVTGASSGLGLATAKALAETGKWHIIMACRDFLKAERAAKSSGIAKENYTIMHLDLASLDSVRQFVDTFRRSGRPLDVLVCNAAVYFPTAKEPTFSAEGFELSVGTNHLGHFLLSRLLLEDMKKSDYPSKRLIIVGSITGNTNTLAGNVPPKANLGDLRGLSGGLNGLNSSSMIDGGVFDGAKAYKDSKVCNMLTMQEFHRRFHEETGIAFASLYPGCIATTGLFREHIPLFRLLFPPFQKYITKGFVSELEAGKRLAQVVSDPSLTKSGVYWSWNKDSASFQNQLSEEASDAEKARKVWEGFAHLLQKLVSSLCSSTPPLQAMGKKRKHSEAQVIEPAKKDESETERPKRTLLGWKDKPEEKETESLPPHQGGFRNKEKVLVTCSRRINFRYRHLMLNLVSLLPHCKKDSKVESKSIKGATLNELVELKNCSSSLFFECRKHKDLYLWMVKCPSGPSVKFLVNAVHTMEELKLTGNHLKGSRPLLTFSANFDKDAHWKLLKEMIIQIFGTPKDHRKSKPFYDHVFVFSIVDDHIWFRNYQTSVPHNETDKMARGGLDKMTLVEVGPRFCLNPIKIFAGSFGGPTLYENPFFISPNQIRALEKKKKAGKFAKKVKAKTRRKMHELSNPLEPDEFADMWKE</sequence>
<feature type="compositionally biased region" description="Low complexity" evidence="11">
    <location>
        <begin position="38"/>
        <end position="47"/>
    </location>
</feature>
<dbReference type="Pfam" id="PF04427">
    <property type="entry name" value="Brix"/>
    <property type="match status" value="1"/>
</dbReference>
<dbReference type="PROSITE" id="PS50294">
    <property type="entry name" value="WD_REPEATS_REGION"/>
    <property type="match status" value="3"/>
</dbReference>
<organism evidence="13 14">
    <name type="scientific">Salix brachista</name>
    <dbReference type="NCBI Taxonomy" id="2182728"/>
    <lineage>
        <taxon>Eukaryota</taxon>
        <taxon>Viridiplantae</taxon>
        <taxon>Streptophyta</taxon>
        <taxon>Embryophyta</taxon>
        <taxon>Tracheophyta</taxon>
        <taxon>Spermatophyta</taxon>
        <taxon>Magnoliopsida</taxon>
        <taxon>eudicotyledons</taxon>
        <taxon>Gunneridae</taxon>
        <taxon>Pentapetalae</taxon>
        <taxon>rosids</taxon>
        <taxon>fabids</taxon>
        <taxon>Malpighiales</taxon>
        <taxon>Salicaceae</taxon>
        <taxon>Saliceae</taxon>
        <taxon>Salix</taxon>
    </lineage>
</organism>
<dbReference type="GO" id="GO:0015979">
    <property type="term" value="P:photosynthesis"/>
    <property type="evidence" value="ECO:0007669"/>
    <property type="project" value="UniProtKB-KW"/>
</dbReference>
<dbReference type="InterPro" id="IPR015943">
    <property type="entry name" value="WD40/YVTN_repeat-like_dom_sf"/>
</dbReference>
<keyword evidence="10" id="KW-0150">Chloroplast</keyword>
<name>A0A5N5KW39_9ROSI</name>
<feature type="repeat" description="WD" evidence="9">
    <location>
        <begin position="454"/>
        <end position="495"/>
    </location>
</feature>
<dbReference type="UniPathway" id="UPA00668"/>
<evidence type="ECO:0000256" key="9">
    <source>
        <dbReference type="PROSITE-ProRule" id="PRU00221"/>
    </source>
</evidence>
<dbReference type="EC" id="1.3.1.33" evidence="10"/>
<dbReference type="CDD" id="cd09810">
    <property type="entry name" value="LPOR_like_SDR_c_like"/>
    <property type="match status" value="1"/>
</dbReference>
<feature type="region of interest" description="Disordered" evidence="11">
    <location>
        <begin position="130"/>
        <end position="149"/>
    </location>
</feature>
<comment type="catalytic activity">
    <reaction evidence="10">
        <text>chlorophyllide a + NADP(+) = protochlorophyllide a + NADPH + H(+)</text>
        <dbReference type="Rhea" id="RHEA:11132"/>
        <dbReference type="ChEBI" id="CHEBI:15378"/>
        <dbReference type="ChEBI" id="CHEBI:57783"/>
        <dbReference type="ChEBI" id="CHEBI:58349"/>
        <dbReference type="ChEBI" id="CHEBI:83348"/>
        <dbReference type="ChEBI" id="CHEBI:83350"/>
        <dbReference type="EC" id="1.3.1.33"/>
    </reaction>
</comment>
<dbReference type="InterPro" id="IPR036322">
    <property type="entry name" value="WD40_repeat_dom_sf"/>
</dbReference>
<dbReference type="PANTHER" id="PTHR14221">
    <property type="entry name" value="WD REPEAT DOMAIN 44"/>
    <property type="match status" value="1"/>
</dbReference>
<dbReference type="Pfam" id="PF00400">
    <property type="entry name" value="WD40"/>
    <property type="match status" value="4"/>
</dbReference>
<dbReference type="PANTHER" id="PTHR14221:SF67">
    <property type="entry name" value="WD REPEAT-CONTAINING PROTEIN 44-LIKE"/>
    <property type="match status" value="1"/>
</dbReference>
<evidence type="ECO:0000256" key="2">
    <source>
        <dbReference type="ARBA" id="ARBA00005821"/>
    </source>
</evidence>
<feature type="compositionally biased region" description="Polar residues" evidence="11">
    <location>
        <begin position="53"/>
        <end position="68"/>
    </location>
</feature>
<evidence type="ECO:0000313" key="13">
    <source>
        <dbReference type="EMBL" id="KAB5534664.1"/>
    </source>
</evidence>
<keyword evidence="10" id="KW-0809">Transit peptide</keyword>
<dbReference type="GO" id="GO:0019843">
    <property type="term" value="F:rRNA binding"/>
    <property type="evidence" value="ECO:0007669"/>
    <property type="project" value="InterPro"/>
</dbReference>
<gene>
    <name evidence="13" type="ORF">DKX38_017750</name>
</gene>
<feature type="repeat" description="WD" evidence="9">
    <location>
        <begin position="565"/>
        <end position="605"/>
    </location>
</feature>
<feature type="compositionally biased region" description="Low complexity" evidence="11">
    <location>
        <begin position="183"/>
        <end position="198"/>
    </location>
</feature>
<keyword evidence="7 10" id="KW-0560">Oxidoreductase</keyword>
<proteinExistence type="inferred from homology"/>
<dbReference type="SMART" id="SM00320">
    <property type="entry name" value="WD40"/>
    <property type="match status" value="6"/>
</dbReference>
<feature type="region of interest" description="Disordered" evidence="11">
    <location>
        <begin position="1422"/>
        <end position="1476"/>
    </location>
</feature>
<feature type="repeat" description="WD" evidence="9">
    <location>
        <begin position="605"/>
        <end position="639"/>
    </location>
</feature>
<dbReference type="GO" id="GO:0009507">
    <property type="term" value="C:chloroplast"/>
    <property type="evidence" value="ECO:0007669"/>
    <property type="project" value="UniProtKB-SubCell"/>
</dbReference>
<reference evidence="14" key="1">
    <citation type="journal article" date="2019" name="Gigascience">
        <title>De novo genome assembly of the endangered Acer yangbiense, a plant species with extremely small populations endemic to Yunnan Province, China.</title>
        <authorList>
            <person name="Yang J."/>
            <person name="Wariss H.M."/>
            <person name="Tao L."/>
            <person name="Zhang R."/>
            <person name="Yun Q."/>
            <person name="Hollingsworth P."/>
            <person name="Dao Z."/>
            <person name="Luo G."/>
            <person name="Guo H."/>
            <person name="Ma Y."/>
            <person name="Sun W."/>
        </authorList>
    </citation>
    <scope>NUCLEOTIDE SEQUENCE [LARGE SCALE GENOMIC DNA]</scope>
    <source>
        <strain evidence="14">cv. br00</strain>
    </source>
</reference>
<dbReference type="PROSITE" id="PS50833">
    <property type="entry name" value="BRIX"/>
    <property type="match status" value="1"/>
</dbReference>
<dbReference type="SMART" id="SM00879">
    <property type="entry name" value="Brix"/>
    <property type="match status" value="1"/>
</dbReference>
<evidence type="ECO:0000313" key="14">
    <source>
        <dbReference type="Proteomes" id="UP000326939"/>
    </source>
</evidence>
<protein>
    <recommendedName>
        <fullName evidence="10">NADPH-protochlorophyllide oxidoreductase</fullName>
        <ecNumber evidence="10">1.3.1.33</ecNumber>
    </recommendedName>
</protein>
<dbReference type="SUPFAM" id="SSF51735">
    <property type="entry name" value="NAD(P)-binding Rossmann-fold domains"/>
    <property type="match status" value="1"/>
</dbReference>
<evidence type="ECO:0000256" key="4">
    <source>
        <dbReference type="ARBA" id="ARBA00022574"/>
    </source>
</evidence>
<dbReference type="SUPFAM" id="SSF50978">
    <property type="entry name" value="WD40 repeat-like"/>
    <property type="match status" value="1"/>
</dbReference>
<dbReference type="GO" id="GO:0016630">
    <property type="term" value="F:protochlorophyllide reductase activity"/>
    <property type="evidence" value="ECO:0007669"/>
    <property type="project" value="UniProtKB-EC"/>
</dbReference>
<evidence type="ECO:0000256" key="1">
    <source>
        <dbReference type="ARBA" id="ARBA00005173"/>
    </source>
</evidence>
<evidence type="ECO:0000256" key="7">
    <source>
        <dbReference type="ARBA" id="ARBA00023002"/>
    </source>
</evidence>
<keyword evidence="10" id="KW-0934">Plastid</keyword>
<dbReference type="SUPFAM" id="SSF52954">
    <property type="entry name" value="Class II aaRS ABD-related"/>
    <property type="match status" value="1"/>
</dbReference>
<feature type="region of interest" description="Disordered" evidence="11">
    <location>
        <begin position="24"/>
        <end position="70"/>
    </location>
</feature>
<feature type="compositionally biased region" description="Acidic residues" evidence="11">
    <location>
        <begin position="1731"/>
        <end position="1741"/>
    </location>
</feature>
<comment type="caution">
    <text evidence="13">The sequence shown here is derived from an EMBL/GenBank/DDBJ whole genome shotgun (WGS) entry which is preliminary data.</text>
</comment>
<dbReference type="InterPro" id="IPR040324">
    <property type="entry name" value="WDR44/Dgr2"/>
</dbReference>
<feature type="region of interest" description="Disordered" evidence="11">
    <location>
        <begin position="392"/>
        <end position="435"/>
    </location>
</feature>
<dbReference type="InterPro" id="IPR002347">
    <property type="entry name" value="SDR_fam"/>
</dbReference>
<feature type="region of interest" description="Disordered" evidence="11">
    <location>
        <begin position="1722"/>
        <end position="1741"/>
    </location>
</feature>
<dbReference type="GO" id="GO:0015995">
    <property type="term" value="P:chlorophyll biosynthetic process"/>
    <property type="evidence" value="ECO:0007669"/>
    <property type="project" value="UniProtKB-UniPathway"/>
</dbReference>
<dbReference type="NCBIfam" id="TIGR01289">
    <property type="entry name" value="LPOR"/>
    <property type="match status" value="1"/>
</dbReference>
<keyword evidence="6 10" id="KW-0521">NADP</keyword>
<dbReference type="InterPro" id="IPR005979">
    <property type="entry name" value="Prochl_reduct"/>
</dbReference>
<evidence type="ECO:0000256" key="6">
    <source>
        <dbReference type="ARBA" id="ARBA00022857"/>
    </source>
</evidence>
<dbReference type="InterPro" id="IPR007109">
    <property type="entry name" value="Brix"/>
</dbReference>
<comment type="function">
    <text evidence="10">Phototransformation of protochlorophyllide (Pchlide) to chlorophyllide (Chlide).</text>
</comment>
<comment type="similarity">
    <text evidence="2 10">Belongs to the short-chain dehydrogenases/reductases (SDR) family. POR subfamily.</text>
</comment>
<feature type="compositionally biased region" description="Basic and acidic residues" evidence="11">
    <location>
        <begin position="399"/>
        <end position="412"/>
    </location>
</feature>